<dbReference type="PRINTS" id="PR00182">
    <property type="entry name" value="ECOLNEIPORIN"/>
</dbReference>
<protein>
    <submittedName>
        <fullName evidence="13">Outer membrane protein (Porin)</fullName>
    </submittedName>
</protein>
<evidence type="ECO:0000313" key="14">
    <source>
        <dbReference type="Proteomes" id="UP000198638"/>
    </source>
</evidence>
<dbReference type="InterPro" id="IPR050298">
    <property type="entry name" value="Gram-neg_bact_OMP"/>
</dbReference>
<dbReference type="Proteomes" id="UP000198638">
    <property type="component" value="Unassembled WGS sequence"/>
</dbReference>
<dbReference type="PANTHER" id="PTHR34501">
    <property type="entry name" value="PROTEIN YDDL-RELATED"/>
    <property type="match status" value="1"/>
</dbReference>
<evidence type="ECO:0000256" key="11">
    <source>
        <dbReference type="SAM" id="SignalP"/>
    </source>
</evidence>
<evidence type="ECO:0000256" key="10">
    <source>
        <dbReference type="ARBA" id="ARBA00023237"/>
    </source>
</evidence>
<dbReference type="SUPFAM" id="SSF56935">
    <property type="entry name" value="Porins"/>
    <property type="match status" value="1"/>
</dbReference>
<dbReference type="EMBL" id="FNRQ01000006">
    <property type="protein sequence ID" value="SEB12096.1"/>
    <property type="molecule type" value="Genomic_DNA"/>
</dbReference>
<evidence type="ECO:0000313" key="13">
    <source>
        <dbReference type="EMBL" id="SEB12096.1"/>
    </source>
</evidence>
<evidence type="ECO:0000256" key="4">
    <source>
        <dbReference type="ARBA" id="ARBA00022452"/>
    </source>
</evidence>
<evidence type="ECO:0000256" key="8">
    <source>
        <dbReference type="ARBA" id="ARBA00023114"/>
    </source>
</evidence>
<dbReference type="GO" id="GO:0034220">
    <property type="term" value="P:monoatomic ion transmembrane transport"/>
    <property type="evidence" value="ECO:0007669"/>
    <property type="project" value="InterPro"/>
</dbReference>
<proteinExistence type="predicted"/>
<dbReference type="Pfam" id="PF13609">
    <property type="entry name" value="Porin_4"/>
    <property type="match status" value="1"/>
</dbReference>
<keyword evidence="5" id="KW-0812">Transmembrane</keyword>
<evidence type="ECO:0000256" key="1">
    <source>
        <dbReference type="ARBA" id="ARBA00004571"/>
    </source>
</evidence>
<dbReference type="STRING" id="83784.SAMN05192564_106269"/>
<evidence type="ECO:0000256" key="3">
    <source>
        <dbReference type="ARBA" id="ARBA00022448"/>
    </source>
</evidence>
<evidence type="ECO:0000256" key="5">
    <source>
        <dbReference type="ARBA" id="ARBA00022692"/>
    </source>
</evidence>
<dbReference type="GO" id="GO:0046930">
    <property type="term" value="C:pore complex"/>
    <property type="evidence" value="ECO:0007669"/>
    <property type="project" value="UniProtKB-KW"/>
</dbReference>
<dbReference type="PANTHER" id="PTHR34501:SF9">
    <property type="entry name" value="MAJOR OUTER MEMBRANE PROTEIN P.IA"/>
    <property type="match status" value="1"/>
</dbReference>
<feature type="signal peptide" evidence="11">
    <location>
        <begin position="1"/>
        <end position="21"/>
    </location>
</feature>
<name>A0A1H4GR50_9BURK</name>
<evidence type="ECO:0000256" key="9">
    <source>
        <dbReference type="ARBA" id="ARBA00023136"/>
    </source>
</evidence>
<dbReference type="InterPro" id="IPR023614">
    <property type="entry name" value="Porin_dom_sf"/>
</dbReference>
<keyword evidence="7" id="KW-0406">Ion transport</keyword>
<comment type="subunit">
    <text evidence="2">Homotrimer.</text>
</comment>
<organism evidence="13 14">
    <name type="scientific">Paraburkholderia sartisoli</name>
    <dbReference type="NCBI Taxonomy" id="83784"/>
    <lineage>
        <taxon>Bacteria</taxon>
        <taxon>Pseudomonadati</taxon>
        <taxon>Pseudomonadota</taxon>
        <taxon>Betaproteobacteria</taxon>
        <taxon>Burkholderiales</taxon>
        <taxon>Burkholderiaceae</taxon>
        <taxon>Paraburkholderia</taxon>
    </lineage>
</organism>
<comment type="subcellular location">
    <subcellularLocation>
        <location evidence="1">Cell outer membrane</location>
        <topology evidence="1">Multi-pass membrane protein</topology>
    </subcellularLocation>
</comment>
<reference evidence="14" key="1">
    <citation type="submission" date="2016-10" db="EMBL/GenBank/DDBJ databases">
        <authorList>
            <person name="Varghese N."/>
            <person name="Submissions S."/>
        </authorList>
    </citation>
    <scope>NUCLEOTIDE SEQUENCE [LARGE SCALE GENOMIC DNA]</scope>
    <source>
        <strain evidence="14">LMG 24000</strain>
    </source>
</reference>
<keyword evidence="14" id="KW-1185">Reference proteome</keyword>
<sequence length="341" mass="36366">MKKITRAAICLVTAMPALSYASGNVTLFGIIDTSIEVSNVGNGTVARMDSGGQLGSRFGLKGTEDIGGGNTVNFMLEQGIGSNDGTAANPTLAFSRQAWVGMAGTWGEFRVGLQNSPVYIYVNGYLDAFTVATIGSAQASFQTLIPRSNNAIFYQTPRIAGLVAQFMIGLRDQTTKPMSGAASYHIGIEYDRGPVSAATGFQRLQNATNSSVLEVFTVGASYAFGPVRLYVGLNNARQSDGSLNKNAYTTSLAWTINPASQLSFGIGHASDRTSADNDGNQIGMMYWYFLSKRDTLYFSAAFLKNMHKATYTMNGATTVGIPVAYAGADARGIQFGIQHRF</sequence>
<keyword evidence="8" id="KW-0626">Porin</keyword>
<dbReference type="AlphaFoldDB" id="A0A1H4GR50"/>
<keyword evidence="3" id="KW-0813">Transport</keyword>
<dbReference type="GO" id="GO:0009279">
    <property type="term" value="C:cell outer membrane"/>
    <property type="evidence" value="ECO:0007669"/>
    <property type="project" value="UniProtKB-SubCell"/>
</dbReference>
<dbReference type="OrthoDB" id="8576858at2"/>
<evidence type="ECO:0000256" key="7">
    <source>
        <dbReference type="ARBA" id="ARBA00023065"/>
    </source>
</evidence>
<dbReference type="CDD" id="cd00342">
    <property type="entry name" value="gram_neg_porins"/>
    <property type="match status" value="1"/>
</dbReference>
<dbReference type="Gene3D" id="2.40.160.10">
    <property type="entry name" value="Porin"/>
    <property type="match status" value="1"/>
</dbReference>
<feature type="chain" id="PRO_5011593077" evidence="11">
    <location>
        <begin position="22"/>
        <end position="341"/>
    </location>
</feature>
<evidence type="ECO:0000259" key="12">
    <source>
        <dbReference type="Pfam" id="PF13609"/>
    </source>
</evidence>
<keyword evidence="9" id="KW-0472">Membrane</keyword>
<keyword evidence="6 11" id="KW-0732">Signal</keyword>
<dbReference type="InterPro" id="IPR033900">
    <property type="entry name" value="Gram_neg_porin_domain"/>
</dbReference>
<dbReference type="InterPro" id="IPR001702">
    <property type="entry name" value="Porin_Gram-ve"/>
</dbReference>
<feature type="domain" description="Porin" evidence="12">
    <location>
        <begin position="8"/>
        <end position="305"/>
    </location>
</feature>
<accession>A0A1H4GR50</accession>
<dbReference type="GO" id="GO:0015288">
    <property type="term" value="F:porin activity"/>
    <property type="evidence" value="ECO:0007669"/>
    <property type="project" value="UniProtKB-KW"/>
</dbReference>
<dbReference type="InterPro" id="IPR002299">
    <property type="entry name" value="Porin_Neis"/>
</dbReference>
<evidence type="ECO:0000256" key="2">
    <source>
        <dbReference type="ARBA" id="ARBA00011233"/>
    </source>
</evidence>
<keyword evidence="4" id="KW-1134">Transmembrane beta strand</keyword>
<dbReference type="RefSeq" id="WP_090535558.1">
    <property type="nucleotide sequence ID" value="NZ_FNRQ01000006.1"/>
</dbReference>
<keyword evidence="10" id="KW-0998">Cell outer membrane</keyword>
<evidence type="ECO:0000256" key="6">
    <source>
        <dbReference type="ARBA" id="ARBA00022729"/>
    </source>
</evidence>
<dbReference type="PRINTS" id="PR00184">
    <property type="entry name" value="NEISSPPORIN"/>
</dbReference>
<gene>
    <name evidence="13" type="ORF">SAMN05192564_106269</name>
</gene>